<gene>
    <name evidence="2" type="ORF">SAMN05216277_10511</name>
</gene>
<keyword evidence="3" id="KW-1185">Reference proteome</keyword>
<evidence type="ECO:0000259" key="1">
    <source>
        <dbReference type="Pfam" id="PF00561"/>
    </source>
</evidence>
<dbReference type="AlphaFoldDB" id="A0A1I5RK21"/>
<name>A0A1I5RK21_9EURY</name>
<evidence type="ECO:0000313" key="3">
    <source>
        <dbReference type="Proteomes" id="UP000183769"/>
    </source>
</evidence>
<feature type="domain" description="AB hydrolase-1" evidence="1">
    <location>
        <begin position="30"/>
        <end position="267"/>
    </location>
</feature>
<accession>A0A1I5RK21</accession>
<protein>
    <submittedName>
        <fullName evidence="2">Pimeloyl-ACP methyl ester carboxylesterase</fullName>
    </submittedName>
</protein>
<dbReference type="Gene3D" id="3.40.50.1820">
    <property type="entry name" value="alpha/beta hydrolase"/>
    <property type="match status" value="1"/>
</dbReference>
<dbReference type="SUPFAM" id="SSF53474">
    <property type="entry name" value="alpha/beta-Hydrolases"/>
    <property type="match status" value="1"/>
</dbReference>
<dbReference type="Proteomes" id="UP000183769">
    <property type="component" value="Unassembled WGS sequence"/>
</dbReference>
<dbReference type="EMBL" id="FOXI01000005">
    <property type="protein sequence ID" value="SFP58730.1"/>
    <property type="molecule type" value="Genomic_DNA"/>
</dbReference>
<dbReference type="InterPro" id="IPR050471">
    <property type="entry name" value="AB_hydrolase"/>
</dbReference>
<sequence length="287" mass="30755">MTAPTHTTTISTVDDRQLAYAEYGDPDGVPVLFLHGTPGSRRLGGLFHSDVRELGVRLVAPDRPGYGRSEPWPDRSIDDADAYLTAVLDHAGVESAGVLGFSGGGAHALALAAGSPDRVESVDVLAGVTPPSAREGTPTPQRVLSWLATTTPTLLGGLFRGQAWLAGRLDPSFVLAQYTEDPESIPTNAQRVVKADFREAFTDSRSGAVTEFRTTAAAWNVEVGDIDATVRFWHGEDDANVPIASARRFSERIPTTEFRTLDDADHLRTLLRAAPDALATQADTSHR</sequence>
<dbReference type="PANTHER" id="PTHR43433">
    <property type="entry name" value="HYDROLASE, ALPHA/BETA FOLD FAMILY PROTEIN"/>
    <property type="match status" value="1"/>
</dbReference>
<dbReference type="PRINTS" id="PR00111">
    <property type="entry name" value="ABHYDROLASE"/>
</dbReference>
<reference evidence="3" key="1">
    <citation type="submission" date="2016-10" db="EMBL/GenBank/DDBJ databases">
        <authorList>
            <person name="Varghese N."/>
            <person name="Submissions S."/>
        </authorList>
    </citation>
    <scope>NUCLEOTIDE SEQUENCE [LARGE SCALE GENOMIC DNA]</scope>
    <source>
        <strain evidence="3">CGMCC 1.10329</strain>
    </source>
</reference>
<proteinExistence type="predicted"/>
<evidence type="ECO:0000313" key="2">
    <source>
        <dbReference type="EMBL" id="SFP58730.1"/>
    </source>
</evidence>
<dbReference type="PANTHER" id="PTHR43433:SF10">
    <property type="entry name" value="AB HYDROLASE-1 DOMAIN-CONTAINING PROTEIN"/>
    <property type="match status" value="1"/>
</dbReference>
<dbReference type="RefSeq" id="WP_074877495.1">
    <property type="nucleotide sequence ID" value="NZ_FOXI01000005.1"/>
</dbReference>
<dbReference type="InterPro" id="IPR000073">
    <property type="entry name" value="AB_hydrolase_1"/>
</dbReference>
<organism evidence="2 3">
    <name type="scientific">Halolamina pelagica</name>
    <dbReference type="NCBI Taxonomy" id="699431"/>
    <lineage>
        <taxon>Archaea</taxon>
        <taxon>Methanobacteriati</taxon>
        <taxon>Methanobacteriota</taxon>
        <taxon>Stenosarchaea group</taxon>
        <taxon>Halobacteria</taxon>
        <taxon>Halobacteriales</taxon>
        <taxon>Haloferacaceae</taxon>
    </lineage>
</organism>
<dbReference type="InterPro" id="IPR029058">
    <property type="entry name" value="AB_hydrolase_fold"/>
</dbReference>
<dbReference type="OrthoDB" id="9890at2157"/>
<dbReference type="Pfam" id="PF00561">
    <property type="entry name" value="Abhydrolase_1"/>
    <property type="match status" value="1"/>
</dbReference>